<dbReference type="OrthoDB" id="4128951at2"/>
<organism evidence="1 2">
    <name type="scientific">Amycolatopsis echigonensis</name>
    <dbReference type="NCBI Taxonomy" id="2576905"/>
    <lineage>
        <taxon>Bacteria</taxon>
        <taxon>Bacillati</taxon>
        <taxon>Actinomycetota</taxon>
        <taxon>Actinomycetes</taxon>
        <taxon>Pseudonocardiales</taxon>
        <taxon>Pseudonocardiaceae</taxon>
        <taxon>Amycolatopsis</taxon>
    </lineage>
</organism>
<sequence>MAEIPRGRAVCRLLPSVSEARGEYRALTIGGELTKVVRWMLSGSPDDYPRGIAAEWVGDPDWRPVEFSPGADEAPIVGRRLADEFRADFEASGSLLPLTIDGKESEDWFLFLVEQVVDCLDTTESSEPEWDGVIRRSVFRPDAVPGHLPVFRVPQSTKLYWNEWAAERLRKLAAPDVEARLVWSEDPSRVPHPDPWSF</sequence>
<proteinExistence type="predicted"/>
<evidence type="ECO:0000313" key="2">
    <source>
        <dbReference type="Proteomes" id="UP000233750"/>
    </source>
</evidence>
<dbReference type="EMBL" id="PJMY01000002">
    <property type="protein sequence ID" value="PKV99457.1"/>
    <property type="molecule type" value="Genomic_DNA"/>
</dbReference>
<keyword evidence="2" id="KW-1185">Reference proteome</keyword>
<comment type="caution">
    <text evidence="1">The sequence shown here is derived from an EMBL/GenBank/DDBJ whole genome shotgun (WGS) entry which is preliminary data.</text>
</comment>
<reference evidence="1 2" key="1">
    <citation type="submission" date="2017-12" db="EMBL/GenBank/DDBJ databases">
        <title>Sequencing the genomes of 1000 Actinobacteria strains.</title>
        <authorList>
            <person name="Klenk H.-P."/>
        </authorList>
    </citation>
    <scope>NUCLEOTIDE SEQUENCE [LARGE SCALE GENOMIC DNA]</scope>
    <source>
        <strain evidence="1 2">DSM 45165</strain>
    </source>
</reference>
<dbReference type="AlphaFoldDB" id="A0A2N3X020"/>
<name>A0A2N3X020_9PSEU</name>
<accession>A0A2N3X020</accession>
<protein>
    <submittedName>
        <fullName evidence="1">Uncharacterized protein</fullName>
    </submittedName>
</protein>
<dbReference type="Proteomes" id="UP000233750">
    <property type="component" value="Unassembled WGS sequence"/>
</dbReference>
<gene>
    <name evidence="1" type="ORF">ATK30_0427</name>
</gene>
<evidence type="ECO:0000313" key="1">
    <source>
        <dbReference type="EMBL" id="PKV99457.1"/>
    </source>
</evidence>